<evidence type="ECO:0000313" key="6">
    <source>
        <dbReference type="Proteomes" id="UP000051647"/>
    </source>
</evidence>
<dbReference type="InterPro" id="IPR045864">
    <property type="entry name" value="aa-tRNA-synth_II/BPL/LPL"/>
</dbReference>
<dbReference type="GO" id="GO:0016740">
    <property type="term" value="F:transferase activity"/>
    <property type="evidence" value="ECO:0007669"/>
    <property type="project" value="UniProtKB-ARBA"/>
</dbReference>
<dbReference type="Proteomes" id="UP000051647">
    <property type="component" value="Unassembled WGS sequence"/>
</dbReference>
<keyword evidence="2" id="KW-0092">Biotin</keyword>
<protein>
    <recommendedName>
        <fullName evidence="3">biotin--[biotin carboxyl-carrier protein] ligase</fullName>
        <ecNumber evidence="3">6.3.4.15</ecNumber>
    </recommendedName>
</protein>
<dbReference type="Pfam" id="PF03099">
    <property type="entry name" value="BPL_LplA_LipB"/>
    <property type="match status" value="1"/>
</dbReference>
<dbReference type="GO" id="GO:0004077">
    <property type="term" value="F:biotin--[biotin carboxyl-carrier protein] ligase activity"/>
    <property type="evidence" value="ECO:0007669"/>
    <property type="project" value="UniProtKB-EC"/>
</dbReference>
<evidence type="ECO:0000256" key="1">
    <source>
        <dbReference type="ARBA" id="ARBA00022598"/>
    </source>
</evidence>
<dbReference type="PANTHER" id="PTHR12835">
    <property type="entry name" value="BIOTIN PROTEIN LIGASE"/>
    <property type="match status" value="1"/>
</dbReference>
<feature type="domain" description="BPL/LPL catalytic" evidence="4">
    <location>
        <begin position="16"/>
        <end position="207"/>
    </location>
</feature>
<dbReference type="SUPFAM" id="SSF55681">
    <property type="entry name" value="Class II aaRS and biotin synthetases"/>
    <property type="match status" value="1"/>
</dbReference>
<comment type="caution">
    <text evidence="5">The sequence shown here is derived from an EMBL/GenBank/DDBJ whole genome shotgun (WGS) entry which is preliminary data.</text>
</comment>
<dbReference type="OrthoDB" id="9807064at2"/>
<dbReference type="NCBIfam" id="TIGR00121">
    <property type="entry name" value="birA_ligase"/>
    <property type="match status" value="1"/>
</dbReference>
<dbReference type="InterPro" id="IPR004143">
    <property type="entry name" value="BPL_LPL_catalytic"/>
</dbReference>
<proteinExistence type="predicted"/>
<organism evidence="5 6">
    <name type="scientific">Companilactobacillus versmoldensis DSM 14857 = KCTC 3814</name>
    <dbReference type="NCBI Taxonomy" id="1423815"/>
    <lineage>
        <taxon>Bacteria</taxon>
        <taxon>Bacillati</taxon>
        <taxon>Bacillota</taxon>
        <taxon>Bacilli</taxon>
        <taxon>Lactobacillales</taxon>
        <taxon>Lactobacillaceae</taxon>
        <taxon>Companilactobacillus</taxon>
    </lineage>
</organism>
<dbReference type="InterPro" id="IPR003142">
    <property type="entry name" value="BPL_C"/>
</dbReference>
<accession>A0A0R1SCU3</accession>
<sequence>MLFLISKGENMTNNPIDIEKIIQFYPKAEQLELRYFESIDSTNTFAKNHQAEFSDQRPTVLVANQQTNGYGRFKRDFYSPAGSGIYLTLVLPIEQKIIPGLWTLGTGVAVVKALQQFTNNQNIKLKWINDILLNDHKCGGILAESISDSAGKITKIVIGVGLNINTSIFPSELQNIAKSITEESEVDRNQIIALLLEQFFQLDFRTNSFLNDYRQFCDTLGKKIQVINGKQEIVGIADDILPDGSLVVFDDKKNRHVINSGEVSKIYFD</sequence>
<dbReference type="PROSITE" id="PS51733">
    <property type="entry name" value="BPL_LPL_CATALYTIC"/>
    <property type="match status" value="1"/>
</dbReference>
<name>A0A0R1SCU3_9LACO</name>
<keyword evidence="6" id="KW-1185">Reference proteome</keyword>
<reference evidence="5 6" key="1">
    <citation type="journal article" date="2015" name="Genome Announc.">
        <title>Expanding the biotechnology potential of lactobacilli through comparative genomics of 213 strains and associated genera.</title>
        <authorList>
            <person name="Sun Z."/>
            <person name="Harris H.M."/>
            <person name="McCann A."/>
            <person name="Guo C."/>
            <person name="Argimon S."/>
            <person name="Zhang W."/>
            <person name="Yang X."/>
            <person name="Jeffery I.B."/>
            <person name="Cooney J.C."/>
            <person name="Kagawa T.F."/>
            <person name="Liu W."/>
            <person name="Song Y."/>
            <person name="Salvetti E."/>
            <person name="Wrobel A."/>
            <person name="Rasinkangas P."/>
            <person name="Parkhill J."/>
            <person name="Rea M.C."/>
            <person name="O'Sullivan O."/>
            <person name="Ritari J."/>
            <person name="Douillard F.P."/>
            <person name="Paul Ross R."/>
            <person name="Yang R."/>
            <person name="Briner A.E."/>
            <person name="Felis G.E."/>
            <person name="de Vos W.M."/>
            <person name="Barrangou R."/>
            <person name="Klaenhammer T.R."/>
            <person name="Caufield P.W."/>
            <person name="Cui Y."/>
            <person name="Zhang H."/>
            <person name="O'Toole P.W."/>
        </authorList>
    </citation>
    <scope>NUCLEOTIDE SEQUENCE [LARGE SCALE GENOMIC DNA]</scope>
    <source>
        <strain evidence="5 6">DSM 14857</strain>
    </source>
</reference>
<dbReference type="PANTHER" id="PTHR12835:SF5">
    <property type="entry name" value="BIOTIN--PROTEIN LIGASE"/>
    <property type="match status" value="1"/>
</dbReference>
<dbReference type="GO" id="GO:0009249">
    <property type="term" value="P:protein lipoylation"/>
    <property type="evidence" value="ECO:0007669"/>
    <property type="project" value="UniProtKB-ARBA"/>
</dbReference>
<dbReference type="STRING" id="1423815.FC27_GL002309"/>
<dbReference type="InterPro" id="IPR004408">
    <property type="entry name" value="Biotin_CoA_COase_ligase"/>
</dbReference>
<dbReference type="GO" id="GO:0005737">
    <property type="term" value="C:cytoplasm"/>
    <property type="evidence" value="ECO:0007669"/>
    <property type="project" value="TreeGrafter"/>
</dbReference>
<evidence type="ECO:0000256" key="3">
    <source>
        <dbReference type="ARBA" id="ARBA00024227"/>
    </source>
</evidence>
<evidence type="ECO:0000259" key="4">
    <source>
        <dbReference type="PROSITE" id="PS51733"/>
    </source>
</evidence>
<dbReference type="eggNOG" id="COG0340">
    <property type="taxonomic scope" value="Bacteria"/>
</dbReference>
<evidence type="ECO:0000313" key="5">
    <source>
        <dbReference type="EMBL" id="KRL66983.1"/>
    </source>
</evidence>
<dbReference type="Pfam" id="PF02237">
    <property type="entry name" value="BPL_C"/>
    <property type="match status" value="1"/>
</dbReference>
<dbReference type="CDD" id="cd16442">
    <property type="entry name" value="BPL"/>
    <property type="match status" value="1"/>
</dbReference>
<dbReference type="EC" id="6.3.4.15" evidence="3"/>
<dbReference type="Gene3D" id="2.30.30.100">
    <property type="match status" value="1"/>
</dbReference>
<gene>
    <name evidence="5" type="ORF">FC27_GL002309</name>
</gene>
<dbReference type="AlphaFoldDB" id="A0A0R1SCU3"/>
<dbReference type="PATRIC" id="fig|1423815.3.peg.2367"/>
<dbReference type="Gene3D" id="3.30.930.10">
    <property type="entry name" value="Bira Bifunctional Protein, Domain 2"/>
    <property type="match status" value="1"/>
</dbReference>
<keyword evidence="1 5" id="KW-0436">Ligase</keyword>
<dbReference type="EMBL" id="AZFA01000009">
    <property type="protein sequence ID" value="KRL66983.1"/>
    <property type="molecule type" value="Genomic_DNA"/>
</dbReference>
<evidence type="ECO:0000256" key="2">
    <source>
        <dbReference type="ARBA" id="ARBA00023267"/>
    </source>
</evidence>